<dbReference type="EMBL" id="CAEZXA010000021">
    <property type="protein sequence ID" value="CAB4668839.1"/>
    <property type="molecule type" value="Genomic_DNA"/>
</dbReference>
<accession>A0A6J6AEV8</accession>
<dbReference type="EMBL" id="CAETWZ010000007">
    <property type="protein sequence ID" value="CAB4367369.1"/>
    <property type="molecule type" value="Genomic_DNA"/>
</dbReference>
<dbReference type="EMBL" id="CAEZZL010000002">
    <property type="protein sequence ID" value="CAB4751858.1"/>
    <property type="molecule type" value="Genomic_DNA"/>
</dbReference>
<dbReference type="InterPro" id="IPR036249">
    <property type="entry name" value="Thioredoxin-like_sf"/>
</dbReference>
<feature type="domain" description="Thioredoxin" evidence="1">
    <location>
        <begin position="46"/>
        <end position="131"/>
    </location>
</feature>
<evidence type="ECO:0000313" key="4">
    <source>
        <dbReference type="EMBL" id="CAB4751858.1"/>
    </source>
</evidence>
<evidence type="ECO:0000313" key="2">
    <source>
        <dbReference type="EMBL" id="CAB4367369.1"/>
    </source>
</evidence>
<dbReference type="Pfam" id="PF00085">
    <property type="entry name" value="Thioredoxin"/>
    <property type="match status" value="1"/>
</dbReference>
<evidence type="ECO:0000313" key="3">
    <source>
        <dbReference type="EMBL" id="CAB4668839.1"/>
    </source>
</evidence>
<evidence type="ECO:0000313" key="5">
    <source>
        <dbReference type="EMBL" id="CAB5045081.1"/>
    </source>
</evidence>
<reference evidence="2" key="1">
    <citation type="submission" date="2020-05" db="EMBL/GenBank/DDBJ databases">
        <authorList>
            <person name="Chiriac C."/>
            <person name="Salcher M."/>
            <person name="Ghai R."/>
            <person name="Kavagutti S V."/>
        </authorList>
    </citation>
    <scope>NUCLEOTIDE SEQUENCE</scope>
</reference>
<dbReference type="InterPro" id="IPR013766">
    <property type="entry name" value="Thioredoxin_domain"/>
</dbReference>
<dbReference type="CDD" id="cd02947">
    <property type="entry name" value="TRX_family"/>
    <property type="match status" value="1"/>
</dbReference>
<dbReference type="AlphaFoldDB" id="A0A6J6AEV8"/>
<sequence>MVRVITVVVAMIVALVVSWLLRRRKVDAPTQASYELPVQLDRSDFVSPEAPWIVVVFTSATCAACTDVATKAEVLSSRDVAVVRVDYTTAPEMHARYNINAVPALVIADADGVVKAGFLGPIKAQDLWAAVAECREPGSSPGSCHGAEN</sequence>
<dbReference type="Gene3D" id="3.40.30.10">
    <property type="entry name" value="Glutaredoxin"/>
    <property type="match status" value="1"/>
</dbReference>
<dbReference type="SUPFAM" id="SSF52833">
    <property type="entry name" value="Thioredoxin-like"/>
    <property type="match status" value="1"/>
</dbReference>
<gene>
    <name evidence="3" type="ORF">UFOPK2334_00400</name>
    <name evidence="4" type="ORF">UFOPK2870_00091</name>
    <name evidence="2" type="ORF">UFOPK4179_00150</name>
    <name evidence="5" type="ORF">UFOPK4293_00215</name>
</gene>
<proteinExistence type="predicted"/>
<name>A0A6J6AEV8_9ZZZZ</name>
<organism evidence="2">
    <name type="scientific">freshwater metagenome</name>
    <dbReference type="NCBI Taxonomy" id="449393"/>
    <lineage>
        <taxon>unclassified sequences</taxon>
        <taxon>metagenomes</taxon>
        <taxon>ecological metagenomes</taxon>
    </lineage>
</organism>
<dbReference type="EMBL" id="CAFBQH010000007">
    <property type="protein sequence ID" value="CAB5045081.1"/>
    <property type="molecule type" value="Genomic_DNA"/>
</dbReference>
<protein>
    <submittedName>
        <fullName evidence="2">Unannotated protein</fullName>
    </submittedName>
</protein>
<evidence type="ECO:0000259" key="1">
    <source>
        <dbReference type="Pfam" id="PF00085"/>
    </source>
</evidence>